<comment type="caution">
    <text evidence="1">The sequence shown here is derived from an EMBL/GenBank/DDBJ whole genome shotgun (WGS) entry which is preliminary data.</text>
</comment>
<proteinExistence type="predicted"/>
<reference evidence="1" key="1">
    <citation type="submission" date="2021-01" db="EMBL/GenBank/DDBJ databases">
        <title>Phytophthora aleatoria, a newly-described species from Pinus radiata is distinct from Phytophthora cactorum isolates based on comparative genomics.</title>
        <authorList>
            <person name="Mcdougal R."/>
            <person name="Panda P."/>
            <person name="Williams N."/>
            <person name="Studholme D.J."/>
        </authorList>
    </citation>
    <scope>NUCLEOTIDE SEQUENCE</scope>
    <source>
        <strain evidence="1">NZFS 4037</strain>
    </source>
</reference>
<keyword evidence="2" id="KW-1185">Reference proteome</keyword>
<dbReference type="AlphaFoldDB" id="A0A8J5M320"/>
<evidence type="ECO:0000313" key="1">
    <source>
        <dbReference type="EMBL" id="KAG6957624.1"/>
    </source>
</evidence>
<dbReference type="EMBL" id="JAENGY010000718">
    <property type="protein sequence ID" value="KAG6957624.1"/>
    <property type="molecule type" value="Genomic_DNA"/>
</dbReference>
<name>A0A8J5M320_9STRA</name>
<gene>
    <name evidence="1" type="ORF">JG688_00010872</name>
</gene>
<protein>
    <submittedName>
        <fullName evidence="1">Uncharacterized protein</fullName>
    </submittedName>
</protein>
<accession>A0A8J5M320</accession>
<dbReference type="Proteomes" id="UP000709295">
    <property type="component" value="Unassembled WGS sequence"/>
</dbReference>
<organism evidence="1 2">
    <name type="scientific">Phytophthora aleatoria</name>
    <dbReference type="NCBI Taxonomy" id="2496075"/>
    <lineage>
        <taxon>Eukaryota</taxon>
        <taxon>Sar</taxon>
        <taxon>Stramenopiles</taxon>
        <taxon>Oomycota</taxon>
        <taxon>Peronosporomycetes</taxon>
        <taxon>Peronosporales</taxon>
        <taxon>Peronosporaceae</taxon>
        <taxon>Phytophthora</taxon>
    </lineage>
</organism>
<sequence length="96" mass="11385">MGYALLWQIRNQVVHDGQMWRAPQQVEYMWNVSIRQLQVIARRERYSMKTQIAGLQFQLSLDCFVDMKAEAEPPDPLPTPARWLRTTVPKLTKRTR</sequence>
<evidence type="ECO:0000313" key="2">
    <source>
        <dbReference type="Proteomes" id="UP000709295"/>
    </source>
</evidence>